<feature type="domain" description="MIB/HERC2" evidence="16">
    <location>
        <begin position="161"/>
        <end position="237"/>
    </location>
</feature>
<dbReference type="InterPro" id="IPR036770">
    <property type="entry name" value="Ankyrin_rpt-contain_sf"/>
</dbReference>
<dbReference type="PANTHER" id="PTHR24202:SF4">
    <property type="entry name" value="E3 UBIQUITIN-PROTEIN LIGASE MIB2-RELATED"/>
    <property type="match status" value="1"/>
</dbReference>
<keyword evidence="9 13" id="KW-0863">Zinc-finger</keyword>
<accession>A0A914ABL1</accession>
<feature type="region of interest" description="Disordered" evidence="14">
    <location>
        <begin position="103"/>
        <end position="124"/>
    </location>
</feature>
<evidence type="ECO:0000256" key="10">
    <source>
        <dbReference type="ARBA" id="ARBA00022786"/>
    </source>
</evidence>
<evidence type="ECO:0000256" key="3">
    <source>
        <dbReference type="ARBA" id="ARBA00004906"/>
    </source>
</evidence>
<dbReference type="InterPro" id="IPR040847">
    <property type="entry name" value="SH3_15"/>
</dbReference>
<comment type="catalytic activity">
    <reaction evidence="1">
        <text>S-ubiquitinyl-[E2 ubiquitin-conjugating enzyme]-L-cysteine + [acceptor protein]-L-lysine = [E2 ubiquitin-conjugating enzyme]-L-cysteine + N(6)-ubiquitinyl-[acceptor protein]-L-lysine.</text>
        <dbReference type="EC" id="2.3.2.27"/>
    </reaction>
</comment>
<dbReference type="SUPFAM" id="SSF57850">
    <property type="entry name" value="RING/U-box"/>
    <property type="match status" value="1"/>
</dbReference>
<evidence type="ECO:0000256" key="14">
    <source>
        <dbReference type="SAM" id="MobiDB-lite"/>
    </source>
</evidence>
<dbReference type="SMART" id="SM00248">
    <property type="entry name" value="ANK"/>
    <property type="match status" value="6"/>
</dbReference>
<dbReference type="Pfam" id="PF18346">
    <property type="entry name" value="SH3_15"/>
    <property type="match status" value="1"/>
</dbReference>
<feature type="compositionally biased region" description="Basic and acidic residues" evidence="14">
    <location>
        <begin position="103"/>
        <end position="113"/>
    </location>
</feature>
<dbReference type="PROSITE" id="PS01357">
    <property type="entry name" value="ZF_ZZ_1"/>
    <property type="match status" value="1"/>
</dbReference>
<dbReference type="PROSITE" id="PS50297">
    <property type="entry name" value="ANK_REP_REGION"/>
    <property type="match status" value="3"/>
</dbReference>
<feature type="repeat" description="ANK" evidence="12">
    <location>
        <begin position="699"/>
        <end position="721"/>
    </location>
</feature>
<dbReference type="Gene3D" id="1.25.40.20">
    <property type="entry name" value="Ankyrin repeat-containing domain"/>
    <property type="match status" value="2"/>
</dbReference>
<evidence type="ECO:0000256" key="5">
    <source>
        <dbReference type="ARBA" id="ARBA00022490"/>
    </source>
</evidence>
<evidence type="ECO:0000256" key="4">
    <source>
        <dbReference type="ARBA" id="ARBA00012483"/>
    </source>
</evidence>
<dbReference type="PROSITE" id="PS51416">
    <property type="entry name" value="MIB_HERC2"/>
    <property type="match status" value="2"/>
</dbReference>
<keyword evidence="12" id="KW-0040">ANK repeat</keyword>
<dbReference type="EC" id="2.3.2.27" evidence="4"/>
<evidence type="ECO:0000256" key="9">
    <source>
        <dbReference type="ARBA" id="ARBA00022771"/>
    </source>
</evidence>
<dbReference type="EnsemblMetazoa" id="XM_038205309.1">
    <property type="protein sequence ID" value="XP_038061237.1"/>
    <property type="gene ID" value="LOC119731969"/>
</dbReference>
<evidence type="ECO:0000259" key="16">
    <source>
        <dbReference type="PROSITE" id="PS51416"/>
    </source>
</evidence>
<feature type="domain" description="MIB/HERC2" evidence="16">
    <location>
        <begin position="306"/>
        <end position="389"/>
    </location>
</feature>
<sequence length="768" mass="85161">MDEQQLGSELRSLVAKTVQYKAALKSVKVDKPESGGTVAVRESQPIVVHFNYNIANSPIVGGNLQDSYINYSYDNNGAKGVAIPPDPQQHKVLTGTGLEQLKEQEDKEPKADGQDTGQISKKQDLELKEDGREIKDTTVKELAENVCKEEHTVQECIAAPYKQEKGDWSFIGMRVVRGPDWQQGDQDGGCGCVGTVVTVKDAESKSRIWVRWDSGILAEYHGGREGHKFDLRIFDNAQRGVKHPRVACDGCLENGVVGIRWKCLQCDDYDLCHSCYNECKHDLDHPFMRIDEPGVPGVKVPCRLGATRLKAFGIFPGAKVVRGPDWKWKDQDEQSVGTVTEVENVKGKDGDSPGSSYRSLVRVRWPAGNSYNYRCSFQGKMDLQYFKKASNGEFFIDHLPVLDATKCRPWFAIGDKVRLMDIDLDKLKDLQQKRCGWIEEMKNFRGRIGKVKMVDSEGDVRVKFGRSLYAYNFRCLQKKTAADYVTRGPYTAYVNLLIKSAVTGDTSKVKEIITDHPDAAKHPNEQGITALQVAAHLGHFDVVSALVEGNAPLELKDGDGDTALAFAVMGNKPDVVQYLLLVGSNPNTYDEHGVTPLHLAAGHANDACAQALISSQEQQFDVNSQDIDGDTPLFIAIGLPRDNNTMIDLLIEHTTDDGLRLTNNDDFNSLHFAAFHGKKHAVEKILQRSPSMINLVKNDCFTALHIAAINGYTEIVKTLLKQENCDISARTAKGQTARDLAFEESKQECIDLLDAVSGGKKREDIMAK</sequence>
<dbReference type="GO" id="GO:0005737">
    <property type="term" value="C:cytoplasm"/>
    <property type="evidence" value="ECO:0007669"/>
    <property type="project" value="UniProtKB-SubCell"/>
</dbReference>
<dbReference type="SUPFAM" id="SSF48403">
    <property type="entry name" value="Ankyrin repeat"/>
    <property type="match status" value="1"/>
</dbReference>
<feature type="repeat" description="ANK" evidence="12">
    <location>
        <begin position="559"/>
        <end position="591"/>
    </location>
</feature>
<keyword evidence="10" id="KW-0833">Ubl conjugation pathway</keyword>
<proteinExistence type="predicted"/>
<evidence type="ECO:0000256" key="6">
    <source>
        <dbReference type="ARBA" id="ARBA00022679"/>
    </source>
</evidence>
<dbReference type="OrthoDB" id="539213at2759"/>
<evidence type="ECO:0000313" key="18">
    <source>
        <dbReference type="Proteomes" id="UP000887568"/>
    </source>
</evidence>
<keyword evidence="8" id="KW-0677">Repeat</keyword>
<evidence type="ECO:0000256" key="12">
    <source>
        <dbReference type="PROSITE-ProRule" id="PRU00023"/>
    </source>
</evidence>
<dbReference type="GO" id="GO:0008270">
    <property type="term" value="F:zinc ion binding"/>
    <property type="evidence" value="ECO:0007669"/>
    <property type="project" value="UniProtKB-KW"/>
</dbReference>
<dbReference type="Proteomes" id="UP000887568">
    <property type="component" value="Unplaced"/>
</dbReference>
<dbReference type="PROSITE" id="PS50135">
    <property type="entry name" value="ZF_ZZ_2"/>
    <property type="match status" value="1"/>
</dbReference>
<dbReference type="PROSITE" id="PS50088">
    <property type="entry name" value="ANK_REPEAT"/>
    <property type="match status" value="3"/>
</dbReference>
<dbReference type="Gene3D" id="2.30.30.40">
    <property type="entry name" value="SH3 Domains"/>
    <property type="match status" value="2"/>
</dbReference>
<dbReference type="InterPro" id="IPR000433">
    <property type="entry name" value="Znf_ZZ"/>
</dbReference>
<dbReference type="SUPFAM" id="SSF159034">
    <property type="entry name" value="Mib/herc2 domain-like"/>
    <property type="match status" value="2"/>
</dbReference>
<comment type="subcellular location">
    <subcellularLocation>
        <location evidence="2">Cytoplasm</location>
    </subcellularLocation>
</comment>
<evidence type="ECO:0000256" key="8">
    <source>
        <dbReference type="ARBA" id="ARBA00022737"/>
    </source>
</evidence>
<evidence type="ECO:0000313" key="17">
    <source>
        <dbReference type="EnsemblMetazoa" id="XP_038061237.1"/>
    </source>
</evidence>
<organism evidence="17 18">
    <name type="scientific">Patiria miniata</name>
    <name type="common">Bat star</name>
    <name type="synonym">Asterina miniata</name>
    <dbReference type="NCBI Taxonomy" id="46514"/>
    <lineage>
        <taxon>Eukaryota</taxon>
        <taxon>Metazoa</taxon>
        <taxon>Echinodermata</taxon>
        <taxon>Eleutherozoa</taxon>
        <taxon>Asterozoa</taxon>
        <taxon>Asteroidea</taxon>
        <taxon>Valvatacea</taxon>
        <taxon>Valvatida</taxon>
        <taxon>Asterinidae</taxon>
        <taxon>Patiria</taxon>
    </lineage>
</organism>
<dbReference type="RefSeq" id="XP_038061237.1">
    <property type="nucleotide sequence ID" value="XM_038205309.1"/>
</dbReference>
<feature type="domain" description="ZZ-type" evidence="15">
    <location>
        <begin position="243"/>
        <end position="295"/>
    </location>
</feature>
<dbReference type="Pfam" id="PF12796">
    <property type="entry name" value="Ank_2"/>
    <property type="match status" value="2"/>
</dbReference>
<dbReference type="PANTHER" id="PTHR24202">
    <property type="entry name" value="E3 UBIQUITIN-PROTEIN LIGASE MIB2"/>
    <property type="match status" value="1"/>
</dbReference>
<keyword evidence="7" id="KW-0479">Metal-binding</keyword>
<dbReference type="OMA" id="HANDACA"/>
<dbReference type="InterPro" id="IPR043145">
    <property type="entry name" value="Znf_ZZ_sf"/>
</dbReference>
<evidence type="ECO:0000256" key="13">
    <source>
        <dbReference type="PROSITE-ProRule" id="PRU00228"/>
    </source>
</evidence>
<evidence type="ECO:0000256" key="11">
    <source>
        <dbReference type="ARBA" id="ARBA00022833"/>
    </source>
</evidence>
<keyword evidence="11" id="KW-0862">Zinc</keyword>
<keyword evidence="18" id="KW-1185">Reference proteome</keyword>
<name>A0A914ABL1_PATMI</name>
<feature type="repeat" description="ANK" evidence="12">
    <location>
        <begin position="526"/>
        <end position="558"/>
    </location>
</feature>
<dbReference type="InterPro" id="IPR002110">
    <property type="entry name" value="Ankyrin_rpt"/>
</dbReference>
<keyword evidence="6" id="KW-0808">Transferase</keyword>
<reference evidence="17" key="1">
    <citation type="submission" date="2022-11" db="UniProtKB">
        <authorList>
            <consortium name="EnsemblMetazoa"/>
        </authorList>
    </citation>
    <scope>IDENTIFICATION</scope>
</reference>
<keyword evidence="5" id="KW-0963">Cytoplasm</keyword>
<dbReference type="Pfam" id="PF06701">
    <property type="entry name" value="MIB_HERC2"/>
    <property type="match status" value="2"/>
</dbReference>
<dbReference type="Gene3D" id="3.30.60.90">
    <property type="match status" value="1"/>
</dbReference>
<evidence type="ECO:0000256" key="1">
    <source>
        <dbReference type="ARBA" id="ARBA00000900"/>
    </source>
</evidence>
<dbReference type="GeneID" id="119731969"/>
<evidence type="ECO:0000256" key="2">
    <source>
        <dbReference type="ARBA" id="ARBA00004496"/>
    </source>
</evidence>
<dbReference type="GO" id="GO:0016567">
    <property type="term" value="P:protein ubiquitination"/>
    <property type="evidence" value="ECO:0007669"/>
    <property type="project" value="InterPro"/>
</dbReference>
<dbReference type="SMART" id="SM00291">
    <property type="entry name" value="ZnF_ZZ"/>
    <property type="match status" value="1"/>
</dbReference>
<evidence type="ECO:0000256" key="7">
    <source>
        <dbReference type="ARBA" id="ARBA00022723"/>
    </source>
</evidence>
<protein>
    <recommendedName>
        <fullName evidence="4">RING-type E3 ubiquitin transferase</fullName>
        <ecNumber evidence="4">2.3.2.27</ecNumber>
    </recommendedName>
</protein>
<dbReference type="Pfam" id="PF00023">
    <property type="entry name" value="Ank"/>
    <property type="match status" value="1"/>
</dbReference>
<dbReference type="GO" id="GO:0061630">
    <property type="term" value="F:ubiquitin protein ligase activity"/>
    <property type="evidence" value="ECO:0007669"/>
    <property type="project" value="UniProtKB-EC"/>
</dbReference>
<dbReference type="InterPro" id="IPR037252">
    <property type="entry name" value="Mib_Herc2_sf"/>
</dbReference>
<evidence type="ECO:0000259" key="15">
    <source>
        <dbReference type="PROSITE" id="PS50135"/>
    </source>
</evidence>
<dbReference type="AlphaFoldDB" id="A0A914ABL1"/>
<comment type="pathway">
    <text evidence="3">Protein modification; protein ubiquitination.</text>
</comment>
<dbReference type="InterPro" id="IPR010606">
    <property type="entry name" value="Mib_Herc2"/>
</dbReference>
<dbReference type="Pfam" id="PF00569">
    <property type="entry name" value="ZZ"/>
    <property type="match status" value="1"/>
</dbReference>